<evidence type="ECO:0000256" key="1">
    <source>
        <dbReference type="ARBA" id="ARBA00002791"/>
    </source>
</evidence>
<dbReference type="VEuPathDB" id="FungiDB:ASPACDRAFT_120084"/>
<reference evidence="12" key="1">
    <citation type="journal article" date="2017" name="Genome Biol.">
        <title>Comparative genomics reveals high biological diversity and specific adaptations in the industrially and medically important fungal genus Aspergillus.</title>
        <authorList>
            <person name="de Vries R.P."/>
            <person name="Riley R."/>
            <person name="Wiebenga A."/>
            <person name="Aguilar-Osorio G."/>
            <person name="Amillis S."/>
            <person name="Uchima C.A."/>
            <person name="Anderluh G."/>
            <person name="Asadollahi M."/>
            <person name="Askin M."/>
            <person name="Barry K."/>
            <person name="Battaglia E."/>
            <person name="Bayram O."/>
            <person name="Benocci T."/>
            <person name="Braus-Stromeyer S.A."/>
            <person name="Caldana C."/>
            <person name="Canovas D."/>
            <person name="Cerqueira G.C."/>
            <person name="Chen F."/>
            <person name="Chen W."/>
            <person name="Choi C."/>
            <person name="Clum A."/>
            <person name="Dos Santos R.A."/>
            <person name="Damasio A.R."/>
            <person name="Diallinas G."/>
            <person name="Emri T."/>
            <person name="Fekete E."/>
            <person name="Flipphi M."/>
            <person name="Freyberg S."/>
            <person name="Gallo A."/>
            <person name="Gournas C."/>
            <person name="Habgood R."/>
            <person name="Hainaut M."/>
            <person name="Harispe M.L."/>
            <person name="Henrissat B."/>
            <person name="Hilden K.S."/>
            <person name="Hope R."/>
            <person name="Hossain A."/>
            <person name="Karabika E."/>
            <person name="Karaffa L."/>
            <person name="Karanyi Z."/>
            <person name="Krasevec N."/>
            <person name="Kuo A."/>
            <person name="Kusch H."/>
            <person name="LaButti K."/>
            <person name="Lagendijk E.L."/>
            <person name="Lapidus A."/>
            <person name="Levasseur A."/>
            <person name="Lindquist E."/>
            <person name="Lipzen A."/>
            <person name="Logrieco A.F."/>
            <person name="MacCabe A."/>
            <person name="Maekelae M.R."/>
            <person name="Malavazi I."/>
            <person name="Melin P."/>
            <person name="Meyer V."/>
            <person name="Mielnichuk N."/>
            <person name="Miskei M."/>
            <person name="Molnar A.P."/>
            <person name="Mule G."/>
            <person name="Ngan C.Y."/>
            <person name="Orejas M."/>
            <person name="Orosz E."/>
            <person name="Ouedraogo J.P."/>
            <person name="Overkamp K.M."/>
            <person name="Park H.-S."/>
            <person name="Perrone G."/>
            <person name="Piumi F."/>
            <person name="Punt P.J."/>
            <person name="Ram A.F."/>
            <person name="Ramon A."/>
            <person name="Rauscher S."/>
            <person name="Record E."/>
            <person name="Riano-Pachon D.M."/>
            <person name="Robert V."/>
            <person name="Roehrig J."/>
            <person name="Ruller R."/>
            <person name="Salamov A."/>
            <person name="Salih N.S."/>
            <person name="Samson R.A."/>
            <person name="Sandor E."/>
            <person name="Sanguinetti M."/>
            <person name="Schuetze T."/>
            <person name="Sepcic K."/>
            <person name="Shelest E."/>
            <person name="Sherlock G."/>
            <person name="Sophianopoulou V."/>
            <person name="Squina F.M."/>
            <person name="Sun H."/>
            <person name="Susca A."/>
            <person name="Todd R.B."/>
            <person name="Tsang A."/>
            <person name="Unkles S.E."/>
            <person name="van de Wiele N."/>
            <person name="van Rossen-Uffink D."/>
            <person name="Oliveira J.V."/>
            <person name="Vesth T.C."/>
            <person name="Visser J."/>
            <person name="Yu J.-H."/>
            <person name="Zhou M."/>
            <person name="Andersen M.R."/>
            <person name="Archer D.B."/>
            <person name="Baker S.E."/>
            <person name="Benoit I."/>
            <person name="Brakhage A.A."/>
            <person name="Braus G.H."/>
            <person name="Fischer R."/>
            <person name="Frisvad J.C."/>
            <person name="Goldman G.H."/>
            <person name="Houbraken J."/>
            <person name="Oakley B."/>
            <person name="Pocsi I."/>
            <person name="Scazzocchio C."/>
            <person name="Seiboth B."/>
            <person name="vanKuyk P.A."/>
            <person name="Wortman J."/>
            <person name="Dyer P.S."/>
            <person name="Grigoriev I.V."/>
        </authorList>
    </citation>
    <scope>NUCLEOTIDE SEQUENCE [LARGE SCALE GENOMIC DNA]</scope>
    <source>
        <strain evidence="12">ATCC 16872 / CBS 172.66 / WB 5094</strain>
    </source>
</reference>
<gene>
    <name evidence="11" type="ORF">ASPACDRAFT_120084</name>
</gene>
<feature type="signal peptide" evidence="10">
    <location>
        <begin position="1"/>
        <end position="23"/>
    </location>
</feature>
<evidence type="ECO:0000256" key="6">
    <source>
        <dbReference type="ARBA" id="ARBA00022729"/>
    </source>
</evidence>
<keyword evidence="7 10" id="KW-0256">Endoplasmic reticulum</keyword>
<proteinExistence type="inferred from homology"/>
<dbReference type="PANTHER" id="PTHR21049:SF0">
    <property type="entry name" value="DOLICHYL-DIPHOSPHOOLIGOSACCHARIDE--PROTEIN GLYCOSYLTRANSFERASE SUBUNIT 1"/>
    <property type="match status" value="1"/>
</dbReference>
<name>A0A1L9WUZ0_ASPA1</name>
<evidence type="ECO:0000256" key="2">
    <source>
        <dbReference type="ARBA" id="ARBA00004115"/>
    </source>
</evidence>
<dbReference type="RefSeq" id="XP_020056380.1">
    <property type="nucleotide sequence ID" value="XM_020196316.1"/>
</dbReference>
<dbReference type="InterPro" id="IPR007676">
    <property type="entry name" value="Ribophorin_I"/>
</dbReference>
<dbReference type="STRING" id="690307.A0A1L9WUZ0"/>
<comment type="function">
    <text evidence="1 10">Subunit of the oligosaccharyl transferase (OST) complex that catalyzes the initial transfer of a defined glycan (Glc(3)Man(9)GlcNAc(2) in eukaryotes) from the lipid carrier dolichol-pyrophosphate to an asparagine residue within an Asn-X-Ser/Thr consensus motif in nascent polypeptide chains, the first step in protein N-glycosylation. N-glycosylation occurs cotranslationally and the complex associates with the Sec61 complex at the channel-forming translocon complex that mediates protein translocation across the endoplasmic reticulum (ER). All subunits are required for a maximal enzyme activity.</text>
</comment>
<dbReference type="UniPathway" id="UPA00378"/>
<evidence type="ECO:0000313" key="11">
    <source>
        <dbReference type="EMBL" id="OJK00041.1"/>
    </source>
</evidence>
<evidence type="ECO:0000256" key="4">
    <source>
        <dbReference type="ARBA" id="ARBA00008905"/>
    </source>
</evidence>
<dbReference type="GeneID" id="30970130"/>
<organism evidence="11 12">
    <name type="scientific">Aspergillus aculeatus (strain ATCC 16872 / CBS 172.66 / WB 5094)</name>
    <dbReference type="NCBI Taxonomy" id="690307"/>
    <lineage>
        <taxon>Eukaryota</taxon>
        <taxon>Fungi</taxon>
        <taxon>Dikarya</taxon>
        <taxon>Ascomycota</taxon>
        <taxon>Pezizomycotina</taxon>
        <taxon>Eurotiomycetes</taxon>
        <taxon>Eurotiomycetidae</taxon>
        <taxon>Eurotiales</taxon>
        <taxon>Aspergillaceae</taxon>
        <taxon>Aspergillus</taxon>
        <taxon>Aspergillus subgen. Circumdati</taxon>
    </lineage>
</organism>
<evidence type="ECO:0000256" key="3">
    <source>
        <dbReference type="ARBA" id="ARBA00004922"/>
    </source>
</evidence>
<evidence type="ECO:0000256" key="10">
    <source>
        <dbReference type="RuleBase" id="RU361143"/>
    </source>
</evidence>
<evidence type="ECO:0000256" key="7">
    <source>
        <dbReference type="ARBA" id="ARBA00022824"/>
    </source>
</evidence>
<feature type="chain" id="PRO_5011824173" description="Dolichyl-diphosphooligosaccharide--protein glycosyltransferase subunit 1" evidence="10">
    <location>
        <begin position="24"/>
        <end position="508"/>
    </location>
</feature>
<keyword evidence="9" id="KW-0472">Membrane</keyword>
<dbReference type="AlphaFoldDB" id="A0A1L9WUZ0"/>
<comment type="subunit">
    <text evidence="10">Component of the oligosaccharyltransferase (OST) complex.</text>
</comment>
<comment type="subcellular location">
    <subcellularLocation>
        <location evidence="2 10">Endoplasmic reticulum membrane</location>
        <topology evidence="2 10">Single-pass type I membrane protein</topology>
    </subcellularLocation>
</comment>
<sequence length="508" mass="56692">MRPFSALTALCGLFLSTRSFVCADSTSSSSPVALPGNFQPAQVFKNTNLVRNTNLEKSYLRETINVVVENVAKQAQSDYYLTLPSDLYEKVAVLEVRDKSAPEKGRLNVQATEIDPSRDFQYYIVHFSEPLPPSSQITLGISYSVLNSFSPRPAAIKQMDRQYLTYSFSAYAPSAYTTVTQKTKLKLPSTNVPECTATDLKSGADPERLGTSYTYGPYDTAQVAPGTSYPIVVRYEFTKPVITASLLERDLEVSHWGGNLATEERYWLRNNGSELLDHFSRVEWTLSSYQQLPSSSIRELKYPLKPGSVDPYFIDDIGNVSTSRYRPGKVPSRDASLELRPRFPIFGGWNYSFRVGWNNDLSTFLRRAVGSSDSYVLKVPFIEGPKASEGIQYEKVVVRVILPEGARNVRWEMMEKVSSNGLPNSSQIQADVSEHKTFMDTLGRTALSLTVDGLTDEARDSQIVVIESILTIELGDLRLFLVGWIAQAGDYHCWSLHSICSRVGCGQS</sequence>
<evidence type="ECO:0000256" key="9">
    <source>
        <dbReference type="ARBA" id="ARBA00023136"/>
    </source>
</evidence>
<dbReference type="Pfam" id="PF04597">
    <property type="entry name" value="Ribophorin_I"/>
    <property type="match status" value="1"/>
</dbReference>
<protein>
    <recommendedName>
        <fullName evidence="10">Dolichyl-diphosphooligosaccharide--protein glycosyltransferase subunit 1</fullName>
    </recommendedName>
</protein>
<dbReference type="GO" id="GO:0018279">
    <property type="term" value="P:protein N-linked glycosylation via asparagine"/>
    <property type="evidence" value="ECO:0007669"/>
    <property type="project" value="TreeGrafter"/>
</dbReference>
<dbReference type="GO" id="GO:0008250">
    <property type="term" value="C:oligosaccharyltransferase complex"/>
    <property type="evidence" value="ECO:0007669"/>
    <property type="project" value="UniProtKB-UniRule"/>
</dbReference>
<comment type="pathway">
    <text evidence="3 10">Protein modification; protein glycosylation.</text>
</comment>
<comment type="similarity">
    <text evidence="4 10">Belongs to the OST1 family.</text>
</comment>
<evidence type="ECO:0000256" key="8">
    <source>
        <dbReference type="ARBA" id="ARBA00022989"/>
    </source>
</evidence>
<keyword evidence="6 10" id="KW-0732">Signal</keyword>
<dbReference type="Proteomes" id="UP000184546">
    <property type="component" value="Unassembled WGS sequence"/>
</dbReference>
<evidence type="ECO:0000313" key="12">
    <source>
        <dbReference type="Proteomes" id="UP000184546"/>
    </source>
</evidence>
<dbReference type="OrthoDB" id="310030at2759"/>
<accession>A0A1L9WUZ0</accession>
<keyword evidence="5" id="KW-0812">Transmembrane</keyword>
<evidence type="ECO:0000256" key="5">
    <source>
        <dbReference type="ARBA" id="ARBA00022692"/>
    </source>
</evidence>
<keyword evidence="12" id="KW-1185">Reference proteome</keyword>
<dbReference type="EMBL" id="KV878977">
    <property type="protein sequence ID" value="OJK00041.1"/>
    <property type="molecule type" value="Genomic_DNA"/>
</dbReference>
<keyword evidence="8" id="KW-1133">Transmembrane helix</keyword>
<dbReference type="PANTHER" id="PTHR21049">
    <property type="entry name" value="RIBOPHORIN I"/>
    <property type="match status" value="1"/>
</dbReference>
<dbReference type="OMA" id="RYEYARE"/>